<dbReference type="Gene3D" id="1.20.1260.10">
    <property type="match status" value="1"/>
</dbReference>
<dbReference type="PANTHER" id="PTHR38593">
    <property type="entry name" value="BLR2558 PROTEIN"/>
    <property type="match status" value="1"/>
</dbReference>
<dbReference type="Pfam" id="PF13628">
    <property type="entry name" value="DUF4142"/>
    <property type="match status" value="1"/>
</dbReference>
<feature type="chain" id="PRO_5038093141" evidence="2">
    <location>
        <begin position="21"/>
        <end position="177"/>
    </location>
</feature>
<evidence type="ECO:0000256" key="2">
    <source>
        <dbReference type="SAM" id="SignalP"/>
    </source>
</evidence>
<evidence type="ECO:0000313" key="5">
    <source>
        <dbReference type="Proteomes" id="UP000654108"/>
    </source>
</evidence>
<feature type="signal peptide" evidence="2">
    <location>
        <begin position="1"/>
        <end position="20"/>
    </location>
</feature>
<evidence type="ECO:0000256" key="1">
    <source>
        <dbReference type="SAM" id="MobiDB-lite"/>
    </source>
</evidence>
<dbReference type="RefSeq" id="WP_191772523.1">
    <property type="nucleotide sequence ID" value="NZ_JACYFU010000001.1"/>
</dbReference>
<accession>A0A927IRH6</accession>
<dbReference type="AlphaFoldDB" id="A0A927IRH6"/>
<dbReference type="PANTHER" id="PTHR38593:SF1">
    <property type="entry name" value="BLR2558 PROTEIN"/>
    <property type="match status" value="1"/>
</dbReference>
<dbReference type="InterPro" id="IPR012347">
    <property type="entry name" value="Ferritin-like"/>
</dbReference>
<comment type="caution">
    <text evidence="4">The sequence shown here is derived from an EMBL/GenBank/DDBJ whole genome shotgun (WGS) entry which is preliminary data.</text>
</comment>
<evidence type="ECO:0000259" key="3">
    <source>
        <dbReference type="Pfam" id="PF13628"/>
    </source>
</evidence>
<protein>
    <submittedName>
        <fullName evidence="4">DUF4142 domain-containing protein</fullName>
    </submittedName>
</protein>
<gene>
    <name evidence="4" type="ORF">IC608_02940</name>
</gene>
<feature type="domain" description="DUF4142" evidence="3">
    <location>
        <begin position="40"/>
        <end position="173"/>
    </location>
</feature>
<keyword evidence="2" id="KW-0732">Signal</keyword>
<proteinExistence type="predicted"/>
<dbReference type="EMBL" id="JACYFU010000001">
    <property type="protein sequence ID" value="MBD8064429.1"/>
    <property type="molecule type" value="Genomic_DNA"/>
</dbReference>
<dbReference type="InterPro" id="IPR025419">
    <property type="entry name" value="DUF4142"/>
</dbReference>
<keyword evidence="5" id="KW-1185">Reference proteome</keyword>
<sequence length="177" mass="19064">MKIRALLLTTALAFTVPAIAQEAAAPSNAQVQPMNVTDPTEFATMAAPSNMFEIESSKLALERATSEDVKTFAQQMIDDHSKAGEAMKAAASQDGVTPPSELDQKHQEMLDQVSRAEGDAFDAAYVAAQVQAHDEAVALFEGFANTGENSALKQFAETTLPTLQQHREHIRTLAANY</sequence>
<organism evidence="4 5">
    <name type="scientific">Devosia oryzisoli</name>
    <dbReference type="NCBI Taxonomy" id="2774138"/>
    <lineage>
        <taxon>Bacteria</taxon>
        <taxon>Pseudomonadati</taxon>
        <taxon>Pseudomonadota</taxon>
        <taxon>Alphaproteobacteria</taxon>
        <taxon>Hyphomicrobiales</taxon>
        <taxon>Devosiaceae</taxon>
        <taxon>Devosia</taxon>
    </lineage>
</organism>
<evidence type="ECO:0000313" key="4">
    <source>
        <dbReference type="EMBL" id="MBD8064429.1"/>
    </source>
</evidence>
<dbReference type="Proteomes" id="UP000654108">
    <property type="component" value="Unassembled WGS sequence"/>
</dbReference>
<feature type="region of interest" description="Disordered" evidence="1">
    <location>
        <begin position="82"/>
        <end position="103"/>
    </location>
</feature>
<reference evidence="4" key="1">
    <citation type="submission" date="2020-09" db="EMBL/GenBank/DDBJ databases">
        <title>Genome seq and assembly of Devosia sp.</title>
        <authorList>
            <person name="Chhetri G."/>
        </authorList>
    </citation>
    <scope>NUCLEOTIDE SEQUENCE</scope>
    <source>
        <strain evidence="4">PTR5</strain>
    </source>
</reference>
<name>A0A927IRH6_9HYPH</name>